<keyword evidence="1" id="KW-1133">Transmembrane helix</keyword>
<gene>
    <name evidence="2" type="ORF">RhiirA4_423172</name>
</gene>
<comment type="caution">
    <text evidence="2">The sequence shown here is derived from an EMBL/GenBank/DDBJ whole genome shotgun (WGS) entry which is preliminary data.</text>
</comment>
<protein>
    <recommendedName>
        <fullName evidence="4">Ion transport domain-containing protein</fullName>
    </recommendedName>
</protein>
<proteinExistence type="predicted"/>
<dbReference type="VEuPathDB" id="FungiDB:FUN_021204"/>
<evidence type="ECO:0000313" key="3">
    <source>
        <dbReference type="Proteomes" id="UP000234323"/>
    </source>
</evidence>
<evidence type="ECO:0000313" key="2">
    <source>
        <dbReference type="EMBL" id="PKY49718.1"/>
    </source>
</evidence>
<reference evidence="2 3" key="1">
    <citation type="submission" date="2015-10" db="EMBL/GenBank/DDBJ databases">
        <title>Genome analyses suggest a sexual origin of heterokaryosis in a supposedly ancient asexual fungus.</title>
        <authorList>
            <person name="Ropars J."/>
            <person name="Sedzielewska K."/>
            <person name="Noel J."/>
            <person name="Charron P."/>
            <person name="Farinelli L."/>
            <person name="Marton T."/>
            <person name="Kruger M."/>
            <person name="Pelin A."/>
            <person name="Brachmann A."/>
            <person name="Corradi N."/>
        </authorList>
    </citation>
    <scope>NUCLEOTIDE SEQUENCE [LARGE SCALE GENOMIC DNA]</scope>
    <source>
        <strain evidence="2 3">A4</strain>
    </source>
</reference>
<keyword evidence="1" id="KW-0472">Membrane</keyword>
<feature type="transmembrane region" description="Helical" evidence="1">
    <location>
        <begin position="524"/>
        <end position="557"/>
    </location>
</feature>
<dbReference type="VEuPathDB" id="FungiDB:FUN_017947"/>
<accession>A0A2I1GST7</accession>
<name>A0A2I1GST7_9GLOM</name>
<keyword evidence="1" id="KW-0812">Transmembrane</keyword>
<feature type="transmembrane region" description="Helical" evidence="1">
    <location>
        <begin position="646"/>
        <end position="667"/>
    </location>
</feature>
<sequence>MANTMVNPRDPHNAHDGKQVSLVSLSPNGKYIVTYSRDDKSIEGWIVKDSKLILDPEASVYKLQKNTIYEDNYEVISVYDSKIGYFVYNYHIEIFRMSNENQQIELNPPPESLKSTKKINFKKNGDLILSNNSKILIYHSKHDKMSNELSLVSYHKLLSSYNNVIKGVFIDDDNIWVISPNYLFHWDLKTFQLKFSYSLGFTTKYDVKKFTVITKGNSIAVNYISYRNKINEIAIFLKNVHFPIRNIQLKNSDMKIELCQVQNNVYLLAFNVPKKDEKQDIILYSITDINKQQPIDASKIFNDVDSENDSKNKFILYEYNSESKEAFGLVDGKFSYIDLLDLNWHEFFESHKEDDDLVEGPIDFSGPILPMIDTKDIADLEKDNHKQYFTQLSDSIVSIIEDERCLAKYGPTLLSNLVKSTDPKLTRHMEDIYNKCIKLVKEDPKRNMKFLNITSSMNGLYKKYPDYITKFNSEMFMVLDPSNERIYSDRDYSHFCTLSDEVEIRKIYQTIKSIKSIIIYIIKYILFIILIILIILCLILLLPFTIIYIIIFLIMNLKEFLESSSKFDMLLDNLEIEIDIGEQRKQQIVLITPYLDYSRYPSKYSSWKEIFYPPSSVFVNTCKKEFYSNWNGEAIINFKWKTFGRIYYFIIWLIFMIFLVCFTIASYPTNSITRKVRINLYQTTIAFGFFHLIFELRQFIWKPRKYFLSIWNLFGKSIYKIYF</sequence>
<evidence type="ECO:0000256" key="1">
    <source>
        <dbReference type="SAM" id="Phobius"/>
    </source>
</evidence>
<dbReference type="AlphaFoldDB" id="A0A2I1GST7"/>
<dbReference type="VEuPathDB" id="FungiDB:RhiirA1_440871"/>
<evidence type="ECO:0008006" key="4">
    <source>
        <dbReference type="Google" id="ProtNLM"/>
    </source>
</evidence>
<dbReference type="Proteomes" id="UP000234323">
    <property type="component" value="Unassembled WGS sequence"/>
</dbReference>
<dbReference type="VEuPathDB" id="FungiDB:RhiirFUN_003038"/>
<keyword evidence="3" id="KW-1185">Reference proteome</keyword>
<feature type="transmembrane region" description="Helical" evidence="1">
    <location>
        <begin position="679"/>
        <end position="696"/>
    </location>
</feature>
<organism evidence="2 3">
    <name type="scientific">Rhizophagus irregularis</name>
    <dbReference type="NCBI Taxonomy" id="588596"/>
    <lineage>
        <taxon>Eukaryota</taxon>
        <taxon>Fungi</taxon>
        <taxon>Fungi incertae sedis</taxon>
        <taxon>Mucoromycota</taxon>
        <taxon>Glomeromycotina</taxon>
        <taxon>Glomeromycetes</taxon>
        <taxon>Glomerales</taxon>
        <taxon>Glomeraceae</taxon>
        <taxon>Rhizophagus</taxon>
    </lineage>
</organism>
<dbReference type="EMBL" id="LLXI01000775">
    <property type="protein sequence ID" value="PKY49718.1"/>
    <property type="molecule type" value="Genomic_DNA"/>
</dbReference>